<gene>
    <name evidence="2" type="ORF">KP509_10G033000</name>
</gene>
<proteinExistence type="predicted"/>
<keyword evidence="3" id="KW-1185">Reference proteome</keyword>
<accession>A0A8T2U015</accession>
<organism evidence="2 3">
    <name type="scientific">Ceratopteris richardii</name>
    <name type="common">Triangle waterfern</name>
    <dbReference type="NCBI Taxonomy" id="49495"/>
    <lineage>
        <taxon>Eukaryota</taxon>
        <taxon>Viridiplantae</taxon>
        <taxon>Streptophyta</taxon>
        <taxon>Embryophyta</taxon>
        <taxon>Tracheophyta</taxon>
        <taxon>Polypodiopsida</taxon>
        <taxon>Polypodiidae</taxon>
        <taxon>Polypodiales</taxon>
        <taxon>Pteridineae</taxon>
        <taxon>Pteridaceae</taxon>
        <taxon>Parkerioideae</taxon>
        <taxon>Ceratopteris</taxon>
    </lineage>
</organism>
<dbReference type="Pfam" id="PF10217">
    <property type="entry name" value="DUF2039"/>
    <property type="match status" value="1"/>
</dbReference>
<dbReference type="AlphaFoldDB" id="A0A8T2U015"/>
<feature type="compositionally biased region" description="Acidic residues" evidence="1">
    <location>
        <begin position="167"/>
        <end position="177"/>
    </location>
</feature>
<comment type="caution">
    <text evidence="2">The sequence shown here is derived from an EMBL/GenBank/DDBJ whole genome shotgun (WGS) entry which is preliminary data.</text>
</comment>
<evidence type="ECO:0000313" key="2">
    <source>
        <dbReference type="EMBL" id="KAH7427173.1"/>
    </source>
</evidence>
<dbReference type="PANTHER" id="PTHR22876:SF5">
    <property type="entry name" value="CHROMOSOME 9 OPEN READING FRAME 85"/>
    <property type="match status" value="1"/>
</dbReference>
<dbReference type="EMBL" id="CM035415">
    <property type="protein sequence ID" value="KAH7427173.1"/>
    <property type="molecule type" value="Genomic_DNA"/>
</dbReference>
<sequence length="199" mass="22593">MSSRSKGPPKHQNRTAWKANAGVKKKDKELGGKLHPYPEVTGVCPRCKAQIEWRRKYGKYKPLMEPTKCNQCSRRAVRQAYHALCSGCSQERKVCAKCCQPSEIIIGDNADKEREEQQTLDQALRNLREREKRTLLRAMNKETKDEKVKQKPTGNEAACKDKQKMDEESEEEVDDWSSEGGFGSSDSLEDGSDDNISQV</sequence>
<evidence type="ECO:0000256" key="1">
    <source>
        <dbReference type="SAM" id="MobiDB-lite"/>
    </source>
</evidence>
<dbReference type="PANTHER" id="PTHR22876">
    <property type="entry name" value="ZGC:101016"/>
    <property type="match status" value="1"/>
</dbReference>
<feature type="compositionally biased region" description="Basic and acidic residues" evidence="1">
    <location>
        <begin position="137"/>
        <end position="149"/>
    </location>
</feature>
<feature type="region of interest" description="Disordered" evidence="1">
    <location>
        <begin position="1"/>
        <end position="33"/>
    </location>
</feature>
<name>A0A8T2U015_CERRI</name>
<dbReference type="Proteomes" id="UP000825935">
    <property type="component" value="Chromosome 10"/>
</dbReference>
<dbReference type="OrthoDB" id="250548at2759"/>
<feature type="region of interest" description="Disordered" evidence="1">
    <location>
        <begin position="137"/>
        <end position="199"/>
    </location>
</feature>
<reference evidence="2" key="1">
    <citation type="submission" date="2021-08" db="EMBL/GenBank/DDBJ databases">
        <title>WGS assembly of Ceratopteris richardii.</title>
        <authorList>
            <person name="Marchant D.B."/>
            <person name="Chen G."/>
            <person name="Jenkins J."/>
            <person name="Shu S."/>
            <person name="Leebens-Mack J."/>
            <person name="Grimwood J."/>
            <person name="Schmutz J."/>
            <person name="Soltis P."/>
            <person name="Soltis D."/>
            <person name="Chen Z.-H."/>
        </authorList>
    </citation>
    <scope>NUCLEOTIDE SEQUENCE</scope>
    <source>
        <strain evidence="2">Whitten #5841</strain>
        <tissue evidence="2">Leaf</tissue>
    </source>
</reference>
<dbReference type="OMA" id="GFKNSMH"/>
<protein>
    <submittedName>
        <fullName evidence="2">Uncharacterized protein</fullName>
    </submittedName>
</protein>
<evidence type="ECO:0000313" key="3">
    <source>
        <dbReference type="Proteomes" id="UP000825935"/>
    </source>
</evidence>
<dbReference type="InterPro" id="IPR019351">
    <property type="entry name" value="DUF2039"/>
</dbReference>